<evidence type="ECO:0000256" key="3">
    <source>
        <dbReference type="ARBA" id="ARBA00023082"/>
    </source>
</evidence>
<dbReference type="Pfam" id="PF07596">
    <property type="entry name" value="SBP_bac_10"/>
    <property type="match status" value="1"/>
</dbReference>
<dbReference type="InterPro" id="IPR013249">
    <property type="entry name" value="RNA_pol_sigma70_r4_t2"/>
</dbReference>
<dbReference type="CDD" id="cd06171">
    <property type="entry name" value="Sigma70_r4"/>
    <property type="match status" value="1"/>
</dbReference>
<dbReference type="InterPro" id="IPR039425">
    <property type="entry name" value="RNA_pol_sigma-70-like"/>
</dbReference>
<feature type="domain" description="RNA polymerase sigma-70 region 2" evidence="7">
    <location>
        <begin position="42"/>
        <end position="109"/>
    </location>
</feature>
<organism evidence="10 11">
    <name type="scientific">Gemmata palustris</name>
    <dbReference type="NCBI Taxonomy" id="2822762"/>
    <lineage>
        <taxon>Bacteria</taxon>
        <taxon>Pseudomonadati</taxon>
        <taxon>Planctomycetota</taxon>
        <taxon>Planctomycetia</taxon>
        <taxon>Gemmatales</taxon>
        <taxon>Gemmataceae</taxon>
        <taxon>Gemmata</taxon>
    </lineage>
</organism>
<evidence type="ECO:0000256" key="1">
    <source>
        <dbReference type="ARBA" id="ARBA00010641"/>
    </source>
</evidence>
<evidence type="ECO:0000259" key="8">
    <source>
        <dbReference type="Pfam" id="PF07596"/>
    </source>
</evidence>
<keyword evidence="4" id="KW-0804">Transcription</keyword>
<feature type="transmembrane region" description="Helical" evidence="6">
    <location>
        <begin position="214"/>
        <end position="235"/>
    </location>
</feature>
<dbReference type="PANTHER" id="PTHR43133">
    <property type="entry name" value="RNA POLYMERASE ECF-TYPE SIGMA FACTO"/>
    <property type="match status" value="1"/>
</dbReference>
<evidence type="ECO:0000313" key="10">
    <source>
        <dbReference type="EMBL" id="MBP3959501.1"/>
    </source>
</evidence>
<evidence type="ECO:0000259" key="9">
    <source>
        <dbReference type="Pfam" id="PF08281"/>
    </source>
</evidence>
<feature type="transmembrane region" description="Helical" evidence="6">
    <location>
        <begin position="247"/>
        <end position="269"/>
    </location>
</feature>
<keyword evidence="5" id="KW-0175">Coiled coil</keyword>
<feature type="domain" description="DUF1559" evidence="8">
    <location>
        <begin position="312"/>
        <end position="400"/>
    </location>
</feature>
<dbReference type="Pfam" id="PF04542">
    <property type="entry name" value="Sigma70_r2"/>
    <property type="match status" value="1"/>
</dbReference>
<sequence length="592" mass="63122">MTAPTIRDYLNVLGSATARADDADLVARFAATRDQAAFELLVWRHAALVYRVCRAVLRDHHAAEDAAQATFLVLARKAESFGGRGSVVGWLYRASRRVSVRLARQRARRPVGGAVLDTWPAPAPAAADDTAGALCAEIDRLPEGYRVPILLCFFEGLTHAEAAHRTGWPVGTVAGRLARAKTLLAHRLSRRGVGLVAIALPVASAAFVGSTARAATAFAAGTPAPGLVTPTVLSLARGASTTMTTPLLKLSAAAVAVLCAVTAGVWGFAPPATPALVPAPPGAPGGALGGAAGPVPVKDTKPVVRDADAQQRARSSNNLKQIMIAVHGYHDQNGCLPRDITDNGGKRLLSWRVHLLPYLEQEALYKQFKLDEPWDSENNQKLLAQMPAVFRTGTDPKNGTKTYYQGFVGPGTVFEPGERITIAEITDGTSNTVGVIEAGPAAEWTKPGGIAYDPKQPFPKLVGPFSNVRMVALMDGATVAFKPDLKDGAFRKFVERADGELVDHDGARADVKPAAKEDQPPGGDLLKQNAELVDRMHALQAERQALLAEVAKNAKRAETSVEALTRENEVLKAEIEELKRQVEQLRKLTPKK</sequence>
<dbReference type="InterPro" id="IPR013324">
    <property type="entry name" value="RNA_pol_sigma_r3/r4-like"/>
</dbReference>
<comment type="caution">
    <text evidence="10">The sequence shown here is derived from an EMBL/GenBank/DDBJ whole genome shotgun (WGS) entry which is preliminary data.</text>
</comment>
<evidence type="ECO:0000256" key="4">
    <source>
        <dbReference type="ARBA" id="ARBA00023163"/>
    </source>
</evidence>
<dbReference type="InterPro" id="IPR036388">
    <property type="entry name" value="WH-like_DNA-bd_sf"/>
</dbReference>
<dbReference type="Gene3D" id="1.10.1740.10">
    <property type="match status" value="1"/>
</dbReference>
<dbReference type="PANTHER" id="PTHR43133:SF51">
    <property type="entry name" value="RNA POLYMERASE SIGMA FACTOR"/>
    <property type="match status" value="1"/>
</dbReference>
<keyword evidence="6" id="KW-0812">Transmembrane</keyword>
<feature type="transmembrane region" description="Helical" evidence="6">
    <location>
        <begin position="188"/>
        <end position="208"/>
    </location>
</feature>
<keyword evidence="6" id="KW-1133">Transmembrane helix</keyword>
<dbReference type="InterPro" id="IPR014284">
    <property type="entry name" value="RNA_pol_sigma-70_dom"/>
</dbReference>
<proteinExistence type="inferred from homology"/>
<keyword evidence="2" id="KW-0805">Transcription regulation</keyword>
<dbReference type="RefSeq" id="WP_210660166.1">
    <property type="nucleotide sequence ID" value="NZ_JAGKQQ010000001.1"/>
</dbReference>
<dbReference type="SUPFAM" id="SSF88659">
    <property type="entry name" value="Sigma3 and sigma4 domains of RNA polymerase sigma factors"/>
    <property type="match status" value="1"/>
</dbReference>
<dbReference type="InterPro" id="IPR013325">
    <property type="entry name" value="RNA_pol_sigma_r2"/>
</dbReference>
<evidence type="ECO:0000256" key="6">
    <source>
        <dbReference type="SAM" id="Phobius"/>
    </source>
</evidence>
<evidence type="ECO:0000313" key="11">
    <source>
        <dbReference type="Proteomes" id="UP000676565"/>
    </source>
</evidence>
<dbReference type="Pfam" id="PF08281">
    <property type="entry name" value="Sigma70_r4_2"/>
    <property type="match status" value="1"/>
</dbReference>
<keyword evidence="3" id="KW-0731">Sigma factor</keyword>
<keyword evidence="6" id="KW-0472">Membrane</keyword>
<dbReference type="Proteomes" id="UP000676565">
    <property type="component" value="Unassembled WGS sequence"/>
</dbReference>
<dbReference type="NCBIfam" id="TIGR02937">
    <property type="entry name" value="sigma70-ECF"/>
    <property type="match status" value="1"/>
</dbReference>
<evidence type="ECO:0000256" key="5">
    <source>
        <dbReference type="SAM" id="Coils"/>
    </source>
</evidence>
<feature type="coiled-coil region" evidence="5">
    <location>
        <begin position="529"/>
        <end position="588"/>
    </location>
</feature>
<dbReference type="SUPFAM" id="SSF88946">
    <property type="entry name" value="Sigma2 domain of RNA polymerase sigma factors"/>
    <property type="match status" value="1"/>
</dbReference>
<dbReference type="InterPro" id="IPR011453">
    <property type="entry name" value="DUF1559"/>
</dbReference>
<keyword evidence="11" id="KW-1185">Reference proteome</keyword>
<evidence type="ECO:0000256" key="2">
    <source>
        <dbReference type="ARBA" id="ARBA00023015"/>
    </source>
</evidence>
<accession>A0ABS5C0K7</accession>
<feature type="domain" description="RNA polymerase sigma factor 70 region 4 type 2" evidence="9">
    <location>
        <begin position="138"/>
        <end position="183"/>
    </location>
</feature>
<reference evidence="10 11" key="1">
    <citation type="submission" date="2021-04" db="EMBL/GenBank/DDBJ databases">
        <authorList>
            <person name="Ivanova A."/>
        </authorList>
    </citation>
    <scope>NUCLEOTIDE SEQUENCE [LARGE SCALE GENOMIC DNA]</scope>
    <source>
        <strain evidence="10 11">G18</strain>
    </source>
</reference>
<dbReference type="InterPro" id="IPR007627">
    <property type="entry name" value="RNA_pol_sigma70_r2"/>
</dbReference>
<evidence type="ECO:0000259" key="7">
    <source>
        <dbReference type="Pfam" id="PF04542"/>
    </source>
</evidence>
<dbReference type="EMBL" id="JAGKQQ010000001">
    <property type="protein sequence ID" value="MBP3959501.1"/>
    <property type="molecule type" value="Genomic_DNA"/>
</dbReference>
<gene>
    <name evidence="10" type="ORF">J8F10_30015</name>
</gene>
<comment type="similarity">
    <text evidence="1">Belongs to the sigma-70 factor family. ECF subfamily.</text>
</comment>
<protein>
    <submittedName>
        <fullName evidence="10">Sigma-70 family RNA polymerase sigma factor</fullName>
    </submittedName>
</protein>
<name>A0ABS5C0K7_9BACT</name>
<dbReference type="Gene3D" id="1.10.10.10">
    <property type="entry name" value="Winged helix-like DNA-binding domain superfamily/Winged helix DNA-binding domain"/>
    <property type="match status" value="1"/>
</dbReference>